<feature type="transmembrane region" description="Helical" evidence="2">
    <location>
        <begin position="115"/>
        <end position="138"/>
    </location>
</feature>
<feature type="transmembrane region" description="Helical" evidence="2">
    <location>
        <begin position="82"/>
        <end position="103"/>
    </location>
</feature>
<dbReference type="AlphaFoldDB" id="A0A540LAG9"/>
<dbReference type="STRING" id="106549.A0A540LAG9"/>
<sequence length="174" mass="19941">MLCCVAAWQVERERLKLVSNEGLEYDTSQVTSMSILLLVPQFFLLGLMRGLAMYGLIDFLADRIANNDRLRARYYGSHITDFALGVGKIVTAVSILALRRIWFDDSINRSHLDKLYKLLTFLCLINVVYYVCISFYFYGNKQNSADRENEENTELEEVVEGCNADDENGNNEVQ</sequence>
<reference evidence="3 4" key="1">
    <citation type="journal article" date="2019" name="G3 (Bethesda)">
        <title>Sequencing of a Wild Apple (Malus baccata) Genome Unravels the Differences Between Cultivated and Wild Apple Species Regarding Disease Resistance and Cold Tolerance.</title>
        <authorList>
            <person name="Chen X."/>
        </authorList>
    </citation>
    <scope>NUCLEOTIDE SEQUENCE [LARGE SCALE GENOMIC DNA]</scope>
    <source>
        <strain evidence="4">cv. Shandingzi</strain>
        <tissue evidence="3">Leaves</tissue>
    </source>
</reference>
<keyword evidence="4" id="KW-1185">Reference proteome</keyword>
<organism evidence="3 4">
    <name type="scientific">Malus baccata</name>
    <name type="common">Siberian crab apple</name>
    <name type="synonym">Pyrus baccata</name>
    <dbReference type="NCBI Taxonomy" id="106549"/>
    <lineage>
        <taxon>Eukaryota</taxon>
        <taxon>Viridiplantae</taxon>
        <taxon>Streptophyta</taxon>
        <taxon>Embryophyta</taxon>
        <taxon>Tracheophyta</taxon>
        <taxon>Spermatophyta</taxon>
        <taxon>Magnoliopsida</taxon>
        <taxon>eudicotyledons</taxon>
        <taxon>Gunneridae</taxon>
        <taxon>Pentapetalae</taxon>
        <taxon>rosids</taxon>
        <taxon>fabids</taxon>
        <taxon>Rosales</taxon>
        <taxon>Rosaceae</taxon>
        <taxon>Amygdaloideae</taxon>
        <taxon>Maleae</taxon>
        <taxon>Malus</taxon>
    </lineage>
</organism>
<dbReference type="Gene3D" id="1.20.1250.20">
    <property type="entry name" value="MFS general substrate transporter like domains"/>
    <property type="match status" value="1"/>
</dbReference>
<keyword evidence="2" id="KW-0472">Membrane</keyword>
<protein>
    <submittedName>
        <fullName evidence="3">Uncharacterized protein</fullName>
    </submittedName>
</protein>
<dbReference type="Proteomes" id="UP000315295">
    <property type="component" value="Unassembled WGS sequence"/>
</dbReference>
<feature type="region of interest" description="Disordered" evidence="1">
    <location>
        <begin position="148"/>
        <end position="174"/>
    </location>
</feature>
<evidence type="ECO:0000256" key="1">
    <source>
        <dbReference type="SAM" id="MobiDB-lite"/>
    </source>
</evidence>
<evidence type="ECO:0000256" key="2">
    <source>
        <dbReference type="SAM" id="Phobius"/>
    </source>
</evidence>
<dbReference type="PANTHER" id="PTHR11654">
    <property type="entry name" value="OLIGOPEPTIDE TRANSPORTER-RELATED"/>
    <property type="match status" value="1"/>
</dbReference>
<dbReference type="InterPro" id="IPR036259">
    <property type="entry name" value="MFS_trans_sf"/>
</dbReference>
<evidence type="ECO:0000313" key="4">
    <source>
        <dbReference type="Proteomes" id="UP000315295"/>
    </source>
</evidence>
<name>A0A540LAG9_MALBA</name>
<keyword evidence="2" id="KW-1133">Transmembrane helix</keyword>
<dbReference type="EMBL" id="VIEB01000677">
    <property type="protein sequence ID" value="TQD83473.1"/>
    <property type="molecule type" value="Genomic_DNA"/>
</dbReference>
<accession>A0A540LAG9</accession>
<gene>
    <name evidence="3" type="ORF">C1H46_030979</name>
</gene>
<comment type="caution">
    <text evidence="3">The sequence shown here is derived from an EMBL/GenBank/DDBJ whole genome shotgun (WGS) entry which is preliminary data.</text>
</comment>
<keyword evidence="2" id="KW-0812">Transmembrane</keyword>
<evidence type="ECO:0000313" key="3">
    <source>
        <dbReference type="EMBL" id="TQD83473.1"/>
    </source>
</evidence>
<proteinExistence type="predicted"/>
<feature type="transmembrane region" description="Helical" evidence="2">
    <location>
        <begin position="42"/>
        <end position="61"/>
    </location>
</feature>